<dbReference type="RefSeq" id="WP_039646187.1">
    <property type="nucleotide sequence ID" value="NZ_JXBL01000001.1"/>
</dbReference>
<protein>
    <submittedName>
        <fullName evidence="1">Uncharacterized protein</fullName>
    </submittedName>
</protein>
<organism evidence="1 2">
    <name type="scientific">Geobacter soli</name>
    <dbReference type="NCBI Taxonomy" id="1510391"/>
    <lineage>
        <taxon>Bacteria</taxon>
        <taxon>Pseudomonadati</taxon>
        <taxon>Thermodesulfobacteriota</taxon>
        <taxon>Desulfuromonadia</taxon>
        <taxon>Geobacterales</taxon>
        <taxon>Geobacteraceae</taxon>
        <taxon>Geobacter</taxon>
    </lineage>
</organism>
<gene>
    <name evidence="1" type="ORF">SE37_10650</name>
</gene>
<accession>A0A0C1U5R4</accession>
<reference evidence="1 2" key="1">
    <citation type="submission" date="2015-01" db="EMBL/GenBank/DDBJ databases">
        <title>Genome sequence of the anaerobic bacterium Geobacter soli GSS01, a dissimilatory Fe(III) reducer from soil.</title>
        <authorList>
            <person name="Yang G."/>
            <person name="Zhou S."/>
        </authorList>
    </citation>
    <scope>NUCLEOTIDE SEQUENCE [LARGE SCALE GENOMIC DNA]</scope>
    <source>
        <strain evidence="1 2">GSS01</strain>
    </source>
</reference>
<dbReference type="EMBL" id="JXBL01000001">
    <property type="protein sequence ID" value="KIE43060.1"/>
    <property type="molecule type" value="Genomic_DNA"/>
</dbReference>
<dbReference type="AlphaFoldDB" id="A0A0C1U5R4"/>
<sequence length="132" mass="14916">MDVLFYAPEGVGEDIRKTVSGVIPGLEVFRSQAALAERFRRVLEQPAITVLIAQDRDELERLLTMRTAFRDTKTVLVLPDRRAETVSRGHCLEPRFMTYLDQNPAEVVAVLVKMANPGNGNREPLRERISLP</sequence>
<proteinExistence type="predicted"/>
<evidence type="ECO:0000313" key="2">
    <source>
        <dbReference type="Proteomes" id="UP000031433"/>
    </source>
</evidence>
<name>A0A0C1U5R4_9BACT</name>
<keyword evidence="2" id="KW-1185">Reference proteome</keyword>
<evidence type="ECO:0000313" key="1">
    <source>
        <dbReference type="EMBL" id="KIE43060.1"/>
    </source>
</evidence>
<comment type="caution">
    <text evidence="1">The sequence shown here is derived from an EMBL/GenBank/DDBJ whole genome shotgun (WGS) entry which is preliminary data.</text>
</comment>
<dbReference type="Proteomes" id="UP000031433">
    <property type="component" value="Unassembled WGS sequence"/>
</dbReference>